<evidence type="ECO:0000313" key="3">
    <source>
        <dbReference type="Proteomes" id="UP000027222"/>
    </source>
</evidence>
<gene>
    <name evidence="2" type="ORF">GALMADRAFT_214129</name>
</gene>
<dbReference type="Proteomes" id="UP000027222">
    <property type="component" value="Unassembled WGS sequence"/>
</dbReference>
<evidence type="ECO:0000313" key="2">
    <source>
        <dbReference type="EMBL" id="KDR71137.1"/>
    </source>
</evidence>
<protein>
    <submittedName>
        <fullName evidence="2">Uncharacterized protein</fullName>
    </submittedName>
</protein>
<dbReference type="HOGENOM" id="CLU_877302_0_0_1"/>
<evidence type="ECO:0000256" key="1">
    <source>
        <dbReference type="SAM" id="MobiDB-lite"/>
    </source>
</evidence>
<accession>A0A067SM67</accession>
<keyword evidence="3" id="KW-1185">Reference proteome</keyword>
<proteinExistence type="predicted"/>
<organism evidence="2 3">
    <name type="scientific">Galerina marginata (strain CBS 339.88)</name>
    <dbReference type="NCBI Taxonomy" id="685588"/>
    <lineage>
        <taxon>Eukaryota</taxon>
        <taxon>Fungi</taxon>
        <taxon>Dikarya</taxon>
        <taxon>Basidiomycota</taxon>
        <taxon>Agaricomycotina</taxon>
        <taxon>Agaricomycetes</taxon>
        <taxon>Agaricomycetidae</taxon>
        <taxon>Agaricales</taxon>
        <taxon>Agaricineae</taxon>
        <taxon>Strophariaceae</taxon>
        <taxon>Galerina</taxon>
    </lineage>
</organism>
<dbReference type="EMBL" id="KL142394">
    <property type="protein sequence ID" value="KDR71137.1"/>
    <property type="molecule type" value="Genomic_DNA"/>
</dbReference>
<sequence>MTSTSFDTTVRHRDPASQGLRLIPSRKFVSRPSCRSLMLFRGELRSCTWFEDMEIQNGAQERGKPEGQLCPRSIEFGQEDGTEPKFKYVPSSTSSCLFQQSSRRSSDTTHPTSTWDAQHQCSQSLTLRQYQEPAPAKHCVHASVNSSVDERKNGCITLEIPSLTSRSEVYRAFKTSSTSIPSRASVYGLITTFHCDGFEYLWSCSVGKNTDLALATTEDSDRSWCYDVLAVQRMNKLAGRINSSRGNQKKLELEEHQEDRIVELRRERKVQTEGMWGTLRSINIGRTLFSREPNRGVVEIWKNAESAGTPTEPKIRL</sequence>
<dbReference type="AlphaFoldDB" id="A0A067SM67"/>
<name>A0A067SM67_GALM3</name>
<feature type="region of interest" description="Disordered" evidence="1">
    <location>
        <begin position="58"/>
        <end position="90"/>
    </location>
</feature>
<reference evidence="3" key="1">
    <citation type="journal article" date="2014" name="Proc. Natl. Acad. Sci. U.S.A.">
        <title>Extensive sampling of basidiomycete genomes demonstrates inadequacy of the white-rot/brown-rot paradigm for wood decay fungi.</title>
        <authorList>
            <person name="Riley R."/>
            <person name="Salamov A.A."/>
            <person name="Brown D.W."/>
            <person name="Nagy L.G."/>
            <person name="Floudas D."/>
            <person name="Held B.W."/>
            <person name="Levasseur A."/>
            <person name="Lombard V."/>
            <person name="Morin E."/>
            <person name="Otillar R."/>
            <person name="Lindquist E.A."/>
            <person name="Sun H."/>
            <person name="LaButti K.M."/>
            <person name="Schmutz J."/>
            <person name="Jabbour D."/>
            <person name="Luo H."/>
            <person name="Baker S.E."/>
            <person name="Pisabarro A.G."/>
            <person name="Walton J.D."/>
            <person name="Blanchette R.A."/>
            <person name="Henrissat B."/>
            <person name="Martin F."/>
            <person name="Cullen D."/>
            <person name="Hibbett D.S."/>
            <person name="Grigoriev I.V."/>
        </authorList>
    </citation>
    <scope>NUCLEOTIDE SEQUENCE [LARGE SCALE GENOMIC DNA]</scope>
    <source>
        <strain evidence="3">CBS 339.88</strain>
    </source>
</reference>